<sequence>MKRPEGFDRRATPTGAGLPDDAVGGKPVEGTPTKRRRPLQGIGARLRRSDAAKDASTPSKVKRSRRPVADDVDTDSIPVIGAPPSAASPAGARASGDPVPGASDRGGAKAAASEKSTLRAAQRQARRAAHERRRFEKLEVRRFTRRSRHRRLAWLSALVVTALLGGLIAVAVYSPLLALEEIEITGTSRISPDEVHAAVDGQLGTPLALLDYGALTDELSAFPLIRSYVTEAVPPHTLIIHIAERQPMASLMTASGYSLVDPAGVEIELSETRPAGVPLLELADPDAKGAAFESVVSVLLALPEPLLARVDRVTASTMDDVTLVFGGVGQRVVWGSVDRTPLKARVLEKLVALQDPNALVEYDVTAPLSAVVRPG</sequence>
<reference evidence="11 12" key="1">
    <citation type="submission" date="2019-06" db="EMBL/GenBank/DDBJ databases">
        <title>Sequencing the genomes of 1000 actinobacteria strains.</title>
        <authorList>
            <person name="Klenk H.-P."/>
        </authorList>
    </citation>
    <scope>NUCLEOTIDE SEQUENCE [LARGE SCALE GENOMIC DNA]</scope>
    <source>
        <strain evidence="11 12">DSM 26477</strain>
    </source>
</reference>
<gene>
    <name evidence="11" type="ORF">FB562_1229</name>
</gene>
<comment type="caution">
    <text evidence="11">The sequence shown here is derived from an EMBL/GenBank/DDBJ whole genome shotgun (WGS) entry which is preliminary data.</text>
</comment>
<evidence type="ECO:0000256" key="9">
    <source>
        <dbReference type="SAM" id="Phobius"/>
    </source>
</evidence>
<comment type="subcellular location">
    <subcellularLocation>
        <location evidence="1">Membrane</location>
    </subcellularLocation>
</comment>
<feature type="domain" description="POTRA" evidence="10">
    <location>
        <begin position="177"/>
        <end position="245"/>
    </location>
</feature>
<evidence type="ECO:0000256" key="7">
    <source>
        <dbReference type="ARBA" id="ARBA00023306"/>
    </source>
</evidence>
<dbReference type="OrthoDB" id="4793367at2"/>
<dbReference type="InterPro" id="IPR050487">
    <property type="entry name" value="FtsQ_DivIB"/>
</dbReference>
<dbReference type="Pfam" id="PF08478">
    <property type="entry name" value="POTRA_1"/>
    <property type="match status" value="1"/>
</dbReference>
<keyword evidence="4 9" id="KW-0812">Transmembrane</keyword>
<evidence type="ECO:0000256" key="1">
    <source>
        <dbReference type="ARBA" id="ARBA00004370"/>
    </source>
</evidence>
<dbReference type="InterPro" id="IPR034746">
    <property type="entry name" value="POTRA"/>
</dbReference>
<protein>
    <submittedName>
        <fullName evidence="11">Cell division protein FtsQ</fullName>
    </submittedName>
</protein>
<evidence type="ECO:0000313" key="11">
    <source>
        <dbReference type="EMBL" id="TQL48147.1"/>
    </source>
</evidence>
<dbReference type="PANTHER" id="PTHR37820">
    <property type="entry name" value="CELL DIVISION PROTEIN DIVIB"/>
    <property type="match status" value="1"/>
</dbReference>
<dbReference type="AlphaFoldDB" id="A0A542YJ90"/>
<feature type="compositionally biased region" description="Basic and acidic residues" evidence="8">
    <location>
        <begin position="1"/>
        <end position="11"/>
    </location>
</feature>
<evidence type="ECO:0000256" key="6">
    <source>
        <dbReference type="ARBA" id="ARBA00023136"/>
    </source>
</evidence>
<evidence type="ECO:0000256" key="8">
    <source>
        <dbReference type="SAM" id="MobiDB-lite"/>
    </source>
</evidence>
<feature type="compositionally biased region" description="Low complexity" evidence="8">
    <location>
        <begin position="82"/>
        <end position="96"/>
    </location>
</feature>
<evidence type="ECO:0000313" key="12">
    <source>
        <dbReference type="Proteomes" id="UP000317998"/>
    </source>
</evidence>
<dbReference type="GO" id="GO:0005886">
    <property type="term" value="C:plasma membrane"/>
    <property type="evidence" value="ECO:0007669"/>
    <property type="project" value="TreeGrafter"/>
</dbReference>
<keyword evidence="3 11" id="KW-0132">Cell division</keyword>
<evidence type="ECO:0000256" key="5">
    <source>
        <dbReference type="ARBA" id="ARBA00022989"/>
    </source>
</evidence>
<dbReference type="InterPro" id="IPR013685">
    <property type="entry name" value="POTRA_FtsQ_type"/>
</dbReference>
<keyword evidence="2" id="KW-1003">Cell membrane</keyword>
<keyword evidence="12" id="KW-1185">Reference proteome</keyword>
<accession>A0A542YJ90</accession>
<dbReference type="RefSeq" id="WP_141880324.1">
    <property type="nucleotide sequence ID" value="NZ_VFOM01000001.1"/>
</dbReference>
<dbReference type="PROSITE" id="PS51779">
    <property type="entry name" value="POTRA"/>
    <property type="match status" value="1"/>
</dbReference>
<organism evidence="11 12">
    <name type="scientific">Homoserinimonas aerilata</name>
    <dbReference type="NCBI Taxonomy" id="1162970"/>
    <lineage>
        <taxon>Bacteria</taxon>
        <taxon>Bacillati</taxon>
        <taxon>Actinomycetota</taxon>
        <taxon>Actinomycetes</taxon>
        <taxon>Micrococcales</taxon>
        <taxon>Microbacteriaceae</taxon>
        <taxon>Homoserinimonas</taxon>
    </lineage>
</organism>
<evidence type="ECO:0000256" key="3">
    <source>
        <dbReference type="ARBA" id="ARBA00022618"/>
    </source>
</evidence>
<dbReference type="Gene3D" id="3.10.20.310">
    <property type="entry name" value="membrane protein fhac"/>
    <property type="match status" value="1"/>
</dbReference>
<evidence type="ECO:0000256" key="2">
    <source>
        <dbReference type="ARBA" id="ARBA00022475"/>
    </source>
</evidence>
<feature type="transmembrane region" description="Helical" evidence="9">
    <location>
        <begin position="152"/>
        <end position="173"/>
    </location>
</feature>
<keyword evidence="7" id="KW-0131">Cell cycle</keyword>
<dbReference type="EMBL" id="VFOM01000001">
    <property type="protein sequence ID" value="TQL48147.1"/>
    <property type="molecule type" value="Genomic_DNA"/>
</dbReference>
<proteinExistence type="predicted"/>
<name>A0A542YJ90_9MICO</name>
<dbReference type="PANTHER" id="PTHR37820:SF1">
    <property type="entry name" value="CELL DIVISION PROTEIN FTSQ"/>
    <property type="match status" value="1"/>
</dbReference>
<keyword evidence="5 9" id="KW-1133">Transmembrane helix</keyword>
<evidence type="ECO:0000256" key="4">
    <source>
        <dbReference type="ARBA" id="ARBA00022692"/>
    </source>
</evidence>
<keyword evidence="6 9" id="KW-0472">Membrane</keyword>
<evidence type="ECO:0000259" key="10">
    <source>
        <dbReference type="PROSITE" id="PS51779"/>
    </source>
</evidence>
<dbReference type="GO" id="GO:0051301">
    <property type="term" value="P:cell division"/>
    <property type="evidence" value="ECO:0007669"/>
    <property type="project" value="UniProtKB-KW"/>
</dbReference>
<feature type="region of interest" description="Disordered" evidence="8">
    <location>
        <begin position="1"/>
        <end position="130"/>
    </location>
</feature>
<dbReference type="Proteomes" id="UP000317998">
    <property type="component" value="Unassembled WGS sequence"/>
</dbReference>